<organism evidence="2">
    <name type="scientific">viral metagenome</name>
    <dbReference type="NCBI Taxonomy" id="1070528"/>
    <lineage>
        <taxon>unclassified sequences</taxon>
        <taxon>metagenomes</taxon>
        <taxon>organismal metagenomes</taxon>
    </lineage>
</organism>
<protein>
    <submittedName>
        <fullName evidence="2">Uncharacterized protein</fullName>
    </submittedName>
</protein>
<dbReference type="EMBL" id="MN740749">
    <property type="protein sequence ID" value="QHU09988.1"/>
    <property type="molecule type" value="Genomic_DNA"/>
</dbReference>
<feature type="compositionally biased region" description="Polar residues" evidence="1">
    <location>
        <begin position="1"/>
        <end position="10"/>
    </location>
</feature>
<reference evidence="2" key="1">
    <citation type="journal article" date="2020" name="Nature">
        <title>Giant virus diversity and host interactions through global metagenomics.</title>
        <authorList>
            <person name="Schulz F."/>
            <person name="Roux S."/>
            <person name="Paez-Espino D."/>
            <person name="Jungbluth S."/>
            <person name="Walsh D.A."/>
            <person name="Denef V.J."/>
            <person name="McMahon K.D."/>
            <person name="Konstantinidis K.T."/>
            <person name="Eloe-Fadrosh E.A."/>
            <person name="Kyrpides N.C."/>
            <person name="Woyke T."/>
        </authorList>
    </citation>
    <scope>NUCLEOTIDE SEQUENCE</scope>
    <source>
        <strain evidence="2">GVMAG-S-1101164-67</strain>
    </source>
</reference>
<proteinExistence type="predicted"/>
<feature type="compositionally biased region" description="Basic and acidic residues" evidence="1">
    <location>
        <begin position="11"/>
        <end position="29"/>
    </location>
</feature>
<evidence type="ECO:0000313" key="2">
    <source>
        <dbReference type="EMBL" id="QHU09988.1"/>
    </source>
</evidence>
<feature type="region of interest" description="Disordered" evidence="1">
    <location>
        <begin position="1"/>
        <end position="29"/>
    </location>
</feature>
<sequence length="69" mass="8084">MNAMNVNVNKQSEKKREDKATRRETRYEKWKRSRKAKSGWIYWCCCGIPPTTSENNMDTTPLTDNNSIA</sequence>
<feature type="region of interest" description="Disordered" evidence="1">
    <location>
        <begin position="50"/>
        <end position="69"/>
    </location>
</feature>
<name>A0A6C0K1D7_9ZZZZ</name>
<evidence type="ECO:0000256" key="1">
    <source>
        <dbReference type="SAM" id="MobiDB-lite"/>
    </source>
</evidence>
<accession>A0A6C0K1D7</accession>
<dbReference type="AlphaFoldDB" id="A0A6C0K1D7"/>